<protein>
    <submittedName>
        <fullName evidence="2">Class I SAM-dependent methyltransferase</fullName>
    </submittedName>
</protein>
<keyword evidence="2" id="KW-0614">Plasmid</keyword>
<dbReference type="GO" id="GO:0008757">
    <property type="term" value="F:S-adenosylmethionine-dependent methyltransferase activity"/>
    <property type="evidence" value="ECO:0007669"/>
    <property type="project" value="InterPro"/>
</dbReference>
<dbReference type="AlphaFoldDB" id="A0A494TDL0"/>
<dbReference type="OrthoDB" id="9787738at2"/>
<dbReference type="GO" id="GO:0032259">
    <property type="term" value="P:methylation"/>
    <property type="evidence" value="ECO:0007669"/>
    <property type="project" value="UniProtKB-KW"/>
</dbReference>
<proteinExistence type="predicted"/>
<dbReference type="PANTHER" id="PTHR43591">
    <property type="entry name" value="METHYLTRANSFERASE"/>
    <property type="match status" value="1"/>
</dbReference>
<dbReference type="Gene3D" id="3.40.50.150">
    <property type="entry name" value="Vaccinia Virus protein VP39"/>
    <property type="match status" value="1"/>
</dbReference>
<dbReference type="EMBL" id="CP032828">
    <property type="protein sequence ID" value="AYJ85362.1"/>
    <property type="molecule type" value="Genomic_DNA"/>
</dbReference>
<evidence type="ECO:0000259" key="1">
    <source>
        <dbReference type="Pfam" id="PF08241"/>
    </source>
</evidence>
<keyword evidence="2" id="KW-0808">Transferase</keyword>
<accession>A0A494TDL0</accession>
<geneLocation type="plasmid" evidence="2">
    <name>unnamed1</name>
</geneLocation>
<feature type="domain" description="Methyltransferase type 11" evidence="1">
    <location>
        <begin position="49"/>
        <end position="144"/>
    </location>
</feature>
<dbReference type="Pfam" id="PF08241">
    <property type="entry name" value="Methyltransf_11"/>
    <property type="match status" value="1"/>
</dbReference>
<dbReference type="InterPro" id="IPR013216">
    <property type="entry name" value="Methyltransf_11"/>
</dbReference>
<dbReference type="PANTHER" id="PTHR43591:SF24">
    <property type="entry name" value="2-METHOXY-6-POLYPRENYL-1,4-BENZOQUINOL METHYLASE, MITOCHONDRIAL"/>
    <property type="match status" value="1"/>
</dbReference>
<gene>
    <name evidence="2" type="ORF">D3Y57_05010</name>
</gene>
<dbReference type="Proteomes" id="UP000276254">
    <property type="component" value="Plasmid unnamed1"/>
</dbReference>
<organism evidence="2 3">
    <name type="scientific">Sphingomonas paeninsulae</name>
    <dbReference type="NCBI Taxonomy" id="2319844"/>
    <lineage>
        <taxon>Bacteria</taxon>
        <taxon>Pseudomonadati</taxon>
        <taxon>Pseudomonadota</taxon>
        <taxon>Alphaproteobacteria</taxon>
        <taxon>Sphingomonadales</taxon>
        <taxon>Sphingomonadaceae</taxon>
        <taxon>Sphingomonas</taxon>
    </lineage>
</organism>
<dbReference type="SUPFAM" id="SSF53335">
    <property type="entry name" value="S-adenosyl-L-methionine-dependent methyltransferases"/>
    <property type="match status" value="1"/>
</dbReference>
<dbReference type="KEGG" id="spha:D3Y57_05010"/>
<keyword evidence="2" id="KW-0489">Methyltransferase</keyword>
<evidence type="ECO:0000313" key="2">
    <source>
        <dbReference type="EMBL" id="AYJ85362.1"/>
    </source>
</evidence>
<evidence type="ECO:0000313" key="3">
    <source>
        <dbReference type="Proteomes" id="UP000276254"/>
    </source>
</evidence>
<dbReference type="InterPro" id="IPR029063">
    <property type="entry name" value="SAM-dependent_MTases_sf"/>
</dbReference>
<keyword evidence="3" id="KW-1185">Reference proteome</keyword>
<reference evidence="2 3" key="1">
    <citation type="submission" date="2018-09" db="EMBL/GenBank/DDBJ databases">
        <title>Sphingomonas peninsula sp. nov., isolated from fildes peninsula, Antarctic soil.</title>
        <authorList>
            <person name="Yingchao G."/>
        </authorList>
    </citation>
    <scope>NUCLEOTIDE SEQUENCE [LARGE SCALE GENOMIC DNA]</scope>
    <source>
        <strain evidence="2 3">YZ-8</strain>
        <plasmid evidence="2 3">unnamed1</plasmid>
    </source>
</reference>
<dbReference type="RefSeq" id="WP_121151888.1">
    <property type="nucleotide sequence ID" value="NZ_CP032828.1"/>
</dbReference>
<dbReference type="CDD" id="cd02440">
    <property type="entry name" value="AdoMet_MTases"/>
    <property type="match status" value="1"/>
</dbReference>
<sequence length="262" mass="28879">MTRLHNVVVQDQFGSRADAYVQSAVHAGGDDLAALETVARRENPERAIDLGAGGGHVAYRLASHAVSVKAVDLSAEMMIAVSDAARERGLSNIETCVASAENLPFDDASFNFLACRFSAHHWHNFEAGLRQARRVLKPGSTAVFIDVVSPGFAVLDTHLQAVELLRDPSHVRNYTGFEWEAALARAGFRVRNTQTRRLRMDYATWVERMQTLEPHRAAIRSLQQSASTETTTYYEIESDGSFTLDTIQIEAAACRARWSSAA</sequence>
<name>A0A494TDL0_SPHPE</name>